<evidence type="ECO:0000313" key="3">
    <source>
        <dbReference type="Proteomes" id="UP000012040"/>
    </source>
</evidence>
<sequence length="396" mass="44403">MSSEYRALLKKLKLTGPLAFVDLHKFDRNAKKMADLVRPSGLHIRVATKSLRVPELIQRVLNSDPIYRGLMCFSAQEALFLSEQGFNDFLIAYPTVCPQDLSALKKIHDQGKEVYLVVDSIAHLEALSSIFQNSSRPFRVLFEVDLSLRLGPLVVGVRRSPLRTTEQVLELVRHIQSISSLKFSGFMAYEAQVAGVGDRNPFKPLLSKLLKPLRHFSAKKIAQKREQLKSRILAEFPQTEFLFNGGGTGSLSFNLPENQTLTELTAGSGFYCPHLFDYYSNFNLEAAAFFALQVVRQPEPHWFTCLGGGFIASGEPNWDRIPRPEANMKLSGFEAAGEVQTPVYSRTENLAIGDSVIFRHAKAGELMERFNDVVLIQDGKVTANAKTYRGFGQCYF</sequence>
<dbReference type="Proteomes" id="UP000012040">
    <property type="component" value="Chromosome"/>
</dbReference>
<dbReference type="OrthoDB" id="9811417at2"/>
<dbReference type="AlphaFoldDB" id="M4VB15"/>
<dbReference type="EMBL" id="CP003537">
    <property type="protein sequence ID" value="AGH96408.1"/>
    <property type="molecule type" value="Genomic_DNA"/>
</dbReference>
<name>M4VB15_9BACT</name>
<dbReference type="PANTHER" id="PTHR28004:SF2">
    <property type="entry name" value="D-SERINE DEHYDRATASE"/>
    <property type="match status" value="1"/>
</dbReference>
<dbReference type="eggNOG" id="COG3616">
    <property type="taxonomic scope" value="Bacteria"/>
</dbReference>
<dbReference type="InterPro" id="IPR029066">
    <property type="entry name" value="PLP-binding_barrel"/>
</dbReference>
<dbReference type="Pfam" id="PF01168">
    <property type="entry name" value="Ala_racemase_N"/>
    <property type="match status" value="1"/>
</dbReference>
<keyword evidence="3" id="KW-1185">Reference proteome</keyword>
<organism evidence="2 3">
    <name type="scientific">Pseudobdellovibrio exovorus JSS</name>
    <dbReference type="NCBI Taxonomy" id="1184267"/>
    <lineage>
        <taxon>Bacteria</taxon>
        <taxon>Pseudomonadati</taxon>
        <taxon>Bdellovibrionota</taxon>
        <taxon>Bdellovibrionia</taxon>
        <taxon>Bdellovibrionales</taxon>
        <taxon>Pseudobdellovibrionaceae</taxon>
        <taxon>Pseudobdellovibrio</taxon>
    </lineage>
</organism>
<dbReference type="STRING" id="1184267.A11Q_2192"/>
<dbReference type="PATRIC" id="fig|1184267.3.peg.2219"/>
<reference evidence="2 3" key="1">
    <citation type="journal article" date="2013" name="ISME J.">
        <title>By their genes ye shall know them: genomic signatures of predatory bacteria.</title>
        <authorList>
            <person name="Pasternak Z."/>
            <person name="Pietrokovski S."/>
            <person name="Rotem O."/>
            <person name="Gophna U."/>
            <person name="Lurie-Weinberger M.N."/>
            <person name="Jurkevitch E."/>
        </authorList>
    </citation>
    <scope>NUCLEOTIDE SEQUENCE [LARGE SCALE GENOMIC DNA]</scope>
    <source>
        <strain evidence="2 3">JSS</strain>
    </source>
</reference>
<dbReference type="Gene3D" id="3.20.20.10">
    <property type="entry name" value="Alanine racemase"/>
    <property type="match status" value="1"/>
</dbReference>
<dbReference type="InterPro" id="IPR001608">
    <property type="entry name" value="Ala_racemase_N"/>
</dbReference>
<accession>M4VB15</accession>
<dbReference type="PANTHER" id="PTHR28004">
    <property type="entry name" value="ZGC:162816-RELATED"/>
    <property type="match status" value="1"/>
</dbReference>
<protein>
    <recommendedName>
        <fullName evidence="1">Alanine racemase N-terminal domain-containing protein</fullName>
    </recommendedName>
</protein>
<feature type="domain" description="Alanine racemase N-terminal" evidence="1">
    <location>
        <begin position="21"/>
        <end position="195"/>
    </location>
</feature>
<proteinExistence type="predicted"/>
<evidence type="ECO:0000259" key="1">
    <source>
        <dbReference type="Pfam" id="PF01168"/>
    </source>
</evidence>
<dbReference type="InterPro" id="IPR051466">
    <property type="entry name" value="D-amino_acid_metab_enzyme"/>
</dbReference>
<dbReference type="HOGENOM" id="CLU_042383_0_0_7"/>
<dbReference type="RefSeq" id="WP_015470898.1">
    <property type="nucleotide sequence ID" value="NC_020813.1"/>
</dbReference>
<dbReference type="GO" id="GO:0008721">
    <property type="term" value="F:D-serine ammonia-lyase activity"/>
    <property type="evidence" value="ECO:0007669"/>
    <property type="project" value="TreeGrafter"/>
</dbReference>
<gene>
    <name evidence="2" type="ORF">A11Q_2192</name>
</gene>
<dbReference type="KEGG" id="bex:A11Q_2192"/>
<dbReference type="SUPFAM" id="SSF51419">
    <property type="entry name" value="PLP-binding barrel"/>
    <property type="match status" value="1"/>
</dbReference>
<dbReference type="GO" id="GO:0036088">
    <property type="term" value="P:D-serine catabolic process"/>
    <property type="evidence" value="ECO:0007669"/>
    <property type="project" value="TreeGrafter"/>
</dbReference>
<evidence type="ECO:0000313" key="2">
    <source>
        <dbReference type="EMBL" id="AGH96408.1"/>
    </source>
</evidence>